<dbReference type="Proteomes" id="UP001549106">
    <property type="component" value="Unassembled WGS sequence"/>
</dbReference>
<gene>
    <name evidence="3" type="ORF">ABID24_000369</name>
</gene>
<comment type="caution">
    <text evidence="3">The sequence shown here is derived from an EMBL/GenBank/DDBJ whole genome shotgun (WGS) entry which is preliminary data.</text>
</comment>
<name>A0ABV2LY70_9FIRM</name>
<dbReference type="PANTHER" id="PTHR35568:SF1">
    <property type="entry name" value="TRANSCRIPTIONAL REGULATOR DAUR"/>
    <property type="match status" value="1"/>
</dbReference>
<dbReference type="Pfam" id="PF13309">
    <property type="entry name" value="HTH_22"/>
    <property type="match status" value="1"/>
</dbReference>
<feature type="domain" description="YheO-like" evidence="1">
    <location>
        <begin position="16"/>
        <end position="120"/>
    </location>
</feature>
<reference evidence="3 4" key="1">
    <citation type="submission" date="2024-06" db="EMBL/GenBank/DDBJ databases">
        <title>Genomic Encyclopedia of Type Strains, Phase IV (KMG-IV): sequencing the most valuable type-strain genomes for metagenomic binning, comparative biology and taxonomic classification.</title>
        <authorList>
            <person name="Goeker M."/>
        </authorList>
    </citation>
    <scope>NUCLEOTIDE SEQUENCE [LARGE SCALE GENOMIC DNA]</scope>
    <source>
        <strain evidence="3 4">DSM 29492</strain>
    </source>
</reference>
<sequence>MKKEYITLTQNERMILQSYIPVVQGLGQYLGEGYEVILHNLESLEHSVMQIVNGHHSGRKIGAPITDLALGMLSQIENSKDHSAISYFNRRQDGVILKSTTIPIPGEGNRIIGMICINFYTNIPLSTVIQQMIPEDLNSLQSFPHTTETFTENVDDLIETALADVKDQILNDTSISTNNKNKEIVTALYKKGIFNLKDSVIKVAGRLNISKNTVYMHIRNLKNELPE</sequence>
<accession>A0ABV2LY70</accession>
<proteinExistence type="predicted"/>
<dbReference type="InterPro" id="IPR039445">
    <property type="entry name" value="DauR-like_HTH"/>
</dbReference>
<evidence type="ECO:0000313" key="3">
    <source>
        <dbReference type="EMBL" id="MET3749146.1"/>
    </source>
</evidence>
<dbReference type="PANTHER" id="PTHR35568">
    <property type="entry name" value="TRANSCRIPTIONAL REGULATOR DAUR"/>
    <property type="match status" value="1"/>
</dbReference>
<organism evidence="3 4">
    <name type="scientific">Blautia caecimuris</name>
    <dbReference type="NCBI Taxonomy" id="1796615"/>
    <lineage>
        <taxon>Bacteria</taxon>
        <taxon>Bacillati</taxon>
        <taxon>Bacillota</taxon>
        <taxon>Clostridia</taxon>
        <taxon>Lachnospirales</taxon>
        <taxon>Lachnospiraceae</taxon>
        <taxon>Blautia</taxon>
    </lineage>
</organism>
<keyword evidence="4" id="KW-1185">Reference proteome</keyword>
<dbReference type="EMBL" id="JBEPMJ010000002">
    <property type="protein sequence ID" value="MET3749146.1"/>
    <property type="molecule type" value="Genomic_DNA"/>
</dbReference>
<feature type="domain" description="Transcriptional regulator DauR-like HTH" evidence="2">
    <location>
        <begin position="162"/>
        <end position="219"/>
    </location>
</feature>
<dbReference type="RefSeq" id="WP_257463872.1">
    <property type="nucleotide sequence ID" value="NZ_BAABXP010000003.1"/>
</dbReference>
<dbReference type="InterPro" id="IPR013559">
    <property type="entry name" value="YheO"/>
</dbReference>
<evidence type="ECO:0000259" key="2">
    <source>
        <dbReference type="Pfam" id="PF13309"/>
    </source>
</evidence>
<dbReference type="Pfam" id="PF08348">
    <property type="entry name" value="PAS_6"/>
    <property type="match status" value="1"/>
</dbReference>
<evidence type="ECO:0000259" key="1">
    <source>
        <dbReference type="Pfam" id="PF08348"/>
    </source>
</evidence>
<dbReference type="InterPro" id="IPR039446">
    <property type="entry name" value="DauR-like"/>
</dbReference>
<evidence type="ECO:0000313" key="4">
    <source>
        <dbReference type="Proteomes" id="UP001549106"/>
    </source>
</evidence>
<protein>
    <submittedName>
        <fullName evidence="3">Transcriptional regulator YheO</fullName>
    </submittedName>
</protein>